<feature type="transmembrane region" description="Helical" evidence="8">
    <location>
        <begin position="60"/>
        <end position="82"/>
    </location>
</feature>
<dbReference type="Proteomes" id="UP001596004">
    <property type="component" value="Unassembled WGS sequence"/>
</dbReference>
<dbReference type="EMBL" id="JBHSFP010000019">
    <property type="protein sequence ID" value="MFC4534072.1"/>
    <property type="molecule type" value="Genomic_DNA"/>
</dbReference>
<comment type="caution">
    <text evidence="10">The sequence shown here is derived from an EMBL/GenBank/DDBJ whole genome shotgun (WGS) entry which is preliminary data.</text>
</comment>
<evidence type="ECO:0000256" key="7">
    <source>
        <dbReference type="ARBA" id="ARBA00023136"/>
    </source>
</evidence>
<keyword evidence="2" id="KW-1003">Cell membrane</keyword>
<dbReference type="InterPro" id="IPR043760">
    <property type="entry name" value="PycTM_dom"/>
</dbReference>
<keyword evidence="7 8" id="KW-0472">Membrane</keyword>
<keyword evidence="11" id="KW-1185">Reference proteome</keyword>
<evidence type="ECO:0000313" key="11">
    <source>
        <dbReference type="Proteomes" id="UP001596004"/>
    </source>
</evidence>
<comment type="subcellular location">
    <subcellularLocation>
        <location evidence="1">Cell membrane</location>
    </subcellularLocation>
</comment>
<feature type="transmembrane region" description="Helical" evidence="8">
    <location>
        <begin position="27"/>
        <end position="48"/>
    </location>
</feature>
<evidence type="ECO:0000256" key="2">
    <source>
        <dbReference type="ARBA" id="ARBA00022475"/>
    </source>
</evidence>
<evidence type="ECO:0000256" key="8">
    <source>
        <dbReference type="SAM" id="Phobius"/>
    </source>
</evidence>
<evidence type="ECO:0000256" key="4">
    <source>
        <dbReference type="ARBA" id="ARBA00022741"/>
    </source>
</evidence>
<gene>
    <name evidence="10" type="ORF">ACFO60_25190</name>
</gene>
<dbReference type="RefSeq" id="WP_380844130.1">
    <property type="nucleotide sequence ID" value="NZ_JBHSFP010000019.1"/>
</dbReference>
<proteinExistence type="predicted"/>
<feature type="transmembrane region" description="Helical" evidence="8">
    <location>
        <begin position="149"/>
        <end position="168"/>
    </location>
</feature>
<keyword evidence="6" id="KW-0051">Antiviral defense</keyword>
<keyword evidence="3 8" id="KW-0812">Transmembrane</keyword>
<evidence type="ECO:0000256" key="5">
    <source>
        <dbReference type="ARBA" id="ARBA00022989"/>
    </source>
</evidence>
<organism evidence="10 11">
    <name type="scientific">Sphaerisporangium dianthi</name>
    <dbReference type="NCBI Taxonomy" id="1436120"/>
    <lineage>
        <taxon>Bacteria</taxon>
        <taxon>Bacillati</taxon>
        <taxon>Actinomycetota</taxon>
        <taxon>Actinomycetes</taxon>
        <taxon>Streptosporangiales</taxon>
        <taxon>Streptosporangiaceae</taxon>
        <taxon>Sphaerisporangium</taxon>
    </lineage>
</organism>
<accession>A0ABV9CMX1</accession>
<protein>
    <submittedName>
        <fullName evidence="10">Pycsar system effector family protein</fullName>
    </submittedName>
</protein>
<feature type="domain" description="Pycsar effector protein" evidence="9">
    <location>
        <begin position="9"/>
        <end position="164"/>
    </location>
</feature>
<dbReference type="Pfam" id="PF18967">
    <property type="entry name" value="PycTM"/>
    <property type="match status" value="1"/>
</dbReference>
<name>A0ABV9CMX1_9ACTN</name>
<evidence type="ECO:0000259" key="9">
    <source>
        <dbReference type="Pfam" id="PF18967"/>
    </source>
</evidence>
<sequence>MEEKSLGRLLELLSEVRGEIGRADQKAAIVLGAAGVGAGALVGAAASGQWSRRAIPGPLLWSWWAGVLAFFLGILALTAALYPRAAPRSPGSGRAYFGEFAETFTAAVALGRENPDEGTRRSVELAAGQLRRLGAIVDRKYGLIRWGMLLLLVSLSCCAVSFLLAQIIG</sequence>
<evidence type="ECO:0000256" key="3">
    <source>
        <dbReference type="ARBA" id="ARBA00022692"/>
    </source>
</evidence>
<evidence type="ECO:0000256" key="1">
    <source>
        <dbReference type="ARBA" id="ARBA00004236"/>
    </source>
</evidence>
<evidence type="ECO:0000256" key="6">
    <source>
        <dbReference type="ARBA" id="ARBA00023118"/>
    </source>
</evidence>
<keyword evidence="5 8" id="KW-1133">Transmembrane helix</keyword>
<evidence type="ECO:0000313" key="10">
    <source>
        <dbReference type="EMBL" id="MFC4534072.1"/>
    </source>
</evidence>
<reference evidence="11" key="1">
    <citation type="journal article" date="2019" name="Int. J. Syst. Evol. Microbiol.">
        <title>The Global Catalogue of Microorganisms (GCM) 10K type strain sequencing project: providing services to taxonomists for standard genome sequencing and annotation.</title>
        <authorList>
            <consortium name="The Broad Institute Genomics Platform"/>
            <consortium name="The Broad Institute Genome Sequencing Center for Infectious Disease"/>
            <person name="Wu L."/>
            <person name="Ma J."/>
        </authorList>
    </citation>
    <scope>NUCLEOTIDE SEQUENCE [LARGE SCALE GENOMIC DNA]</scope>
    <source>
        <strain evidence="11">CGMCC 4.7132</strain>
    </source>
</reference>
<keyword evidence="4" id="KW-0547">Nucleotide-binding</keyword>